<accession>A0A875S341</accession>
<name>A0A875S341_EENNA</name>
<organism evidence="7 8">
    <name type="scientific">Eeniella nana</name>
    <name type="common">Yeast</name>
    <name type="synonym">Brettanomyces nanus</name>
    <dbReference type="NCBI Taxonomy" id="13502"/>
    <lineage>
        <taxon>Eukaryota</taxon>
        <taxon>Fungi</taxon>
        <taxon>Dikarya</taxon>
        <taxon>Ascomycota</taxon>
        <taxon>Saccharomycotina</taxon>
        <taxon>Pichiomycetes</taxon>
        <taxon>Pichiales</taxon>
        <taxon>Pichiaceae</taxon>
        <taxon>Brettanomyces</taxon>
    </lineage>
</organism>
<keyword evidence="1" id="KW-0479">Metal-binding</keyword>
<evidence type="ECO:0000259" key="6">
    <source>
        <dbReference type="PROSITE" id="PS51083"/>
    </source>
</evidence>
<gene>
    <name evidence="7" type="ORF">FOA43_001554</name>
</gene>
<dbReference type="EMBL" id="CP064812">
    <property type="protein sequence ID" value="QPG74229.1"/>
    <property type="molecule type" value="Genomic_DNA"/>
</dbReference>
<evidence type="ECO:0000256" key="2">
    <source>
        <dbReference type="ARBA" id="ARBA00022771"/>
    </source>
</evidence>
<dbReference type="InterPro" id="IPR039723">
    <property type="entry name" value="Vps71/ZNHIT1"/>
</dbReference>
<evidence type="ECO:0000256" key="4">
    <source>
        <dbReference type="PROSITE-ProRule" id="PRU00453"/>
    </source>
</evidence>
<dbReference type="AlphaFoldDB" id="A0A875S341"/>
<dbReference type="Proteomes" id="UP000662931">
    <property type="component" value="Chromosome 1"/>
</dbReference>
<feature type="region of interest" description="Disordered" evidence="5">
    <location>
        <begin position="26"/>
        <end position="46"/>
    </location>
</feature>
<dbReference type="RefSeq" id="XP_038777794.1">
    <property type="nucleotide sequence ID" value="XM_038921866.1"/>
</dbReference>
<proteinExistence type="predicted"/>
<dbReference type="GO" id="GO:0006338">
    <property type="term" value="P:chromatin remodeling"/>
    <property type="evidence" value="ECO:0007669"/>
    <property type="project" value="InterPro"/>
</dbReference>
<evidence type="ECO:0000313" key="8">
    <source>
        <dbReference type="Proteomes" id="UP000662931"/>
    </source>
</evidence>
<dbReference type="GO" id="GO:0008270">
    <property type="term" value="F:zinc ion binding"/>
    <property type="evidence" value="ECO:0007669"/>
    <property type="project" value="UniProtKB-UniRule"/>
</dbReference>
<dbReference type="PROSITE" id="PS51083">
    <property type="entry name" value="ZF_HIT"/>
    <property type="match status" value="1"/>
</dbReference>
<dbReference type="GeneID" id="62194955"/>
<protein>
    <recommendedName>
        <fullName evidence="6">HIT-type domain-containing protein</fullName>
    </recommendedName>
</protein>
<sequence length="173" mass="20330">MHIVNRYPDGKRKRVNYNVKKIQQAQFTRNDASDDENEDGNHETEEEKMMSALELKKANKRFEELNRENYNDSVKIEVPKNLTQLHFMRNSKPSVAVRRLLNSKKTWSNYLDELDKKEVRKLNRLEVRPNISRTKKLCTICGNISWSSCTKCGARVCSVKCMGMHKETRCTNF</sequence>
<dbReference type="CDD" id="cd21437">
    <property type="entry name" value="zf-HIT_ZNHIT1_like"/>
    <property type="match status" value="1"/>
</dbReference>
<reference evidence="7" key="1">
    <citation type="submission" date="2020-10" db="EMBL/GenBank/DDBJ databases">
        <authorList>
            <person name="Roach M.J.R."/>
        </authorList>
    </citation>
    <scope>NUCLEOTIDE SEQUENCE</scope>
    <source>
        <strain evidence="7">CBS 1945</strain>
    </source>
</reference>
<dbReference type="GO" id="GO:0005634">
    <property type="term" value="C:nucleus"/>
    <property type="evidence" value="ECO:0007669"/>
    <property type="project" value="UniProtKB-ARBA"/>
</dbReference>
<keyword evidence="3" id="KW-0862">Zinc</keyword>
<dbReference type="InterPro" id="IPR007529">
    <property type="entry name" value="Znf_HIT"/>
</dbReference>
<dbReference type="OrthoDB" id="74807at2759"/>
<feature type="domain" description="HIT-type" evidence="6">
    <location>
        <begin position="138"/>
        <end position="170"/>
    </location>
</feature>
<evidence type="ECO:0000256" key="5">
    <source>
        <dbReference type="SAM" id="MobiDB-lite"/>
    </source>
</evidence>
<keyword evidence="2 4" id="KW-0863">Zinc-finger</keyword>
<evidence type="ECO:0000313" key="7">
    <source>
        <dbReference type="EMBL" id="QPG74229.1"/>
    </source>
</evidence>
<keyword evidence="8" id="KW-1185">Reference proteome</keyword>
<evidence type="ECO:0000256" key="1">
    <source>
        <dbReference type="ARBA" id="ARBA00022723"/>
    </source>
</evidence>
<evidence type="ECO:0000256" key="3">
    <source>
        <dbReference type="ARBA" id="ARBA00022833"/>
    </source>
</evidence>
<dbReference type="KEGG" id="bnn:FOA43_001554"/>
<dbReference type="PANTHER" id="PTHR13093">
    <property type="entry name" value="ZINC FINGER HIT DOMAIN CONTAINING PROTEIN 1"/>
    <property type="match status" value="1"/>
</dbReference>